<evidence type="ECO:0000313" key="3">
    <source>
        <dbReference type="Proteomes" id="UP001528823"/>
    </source>
</evidence>
<dbReference type="Pfam" id="PF00497">
    <property type="entry name" value="SBP_bac_3"/>
    <property type="match status" value="1"/>
</dbReference>
<keyword evidence="3" id="KW-1185">Reference proteome</keyword>
<dbReference type="SUPFAM" id="SSF53850">
    <property type="entry name" value="Periplasmic binding protein-like II"/>
    <property type="match status" value="1"/>
</dbReference>
<evidence type="ECO:0000313" key="2">
    <source>
        <dbReference type="EMBL" id="MDE1462648.1"/>
    </source>
</evidence>
<dbReference type="InterPro" id="IPR001638">
    <property type="entry name" value="Solute-binding_3/MltF_N"/>
</dbReference>
<sequence>MKKPLARFLGVVIYACAVIGWAEESILQVVTEEFPPYNYTDNHEITGMSTEVVKAVLAELKINADFRSYPWVRAYKTALTKPNVLIYSIGRNEKREKLFKWVGVVAPAKFYLFALKQRADIQLNKLEEAKQFLVGTFRESVREQYLLQKGFKKNVNIISYYDYKRGLTMLVNKRIDLWAMNEMVAYYICKSMGYAPDKLLRQAYFFAELSPEGYYMAFNKDTDDTLVNKLRQGLMAIKDKGILQKIHQKYVN</sequence>
<accession>A0ABT5U8E5</accession>
<name>A0ABT5U8E5_9GAMM</name>
<dbReference type="PANTHER" id="PTHR38834:SF3">
    <property type="entry name" value="SOLUTE-BINDING PROTEIN FAMILY 3_N-TERMINAL DOMAIN-CONTAINING PROTEIN"/>
    <property type="match status" value="1"/>
</dbReference>
<dbReference type="Gene3D" id="3.40.190.10">
    <property type="entry name" value="Periplasmic binding protein-like II"/>
    <property type="match status" value="2"/>
</dbReference>
<dbReference type="EMBL" id="JAPMOU010000012">
    <property type="protein sequence ID" value="MDE1462648.1"/>
    <property type="molecule type" value="Genomic_DNA"/>
</dbReference>
<comment type="caution">
    <text evidence="2">The sequence shown here is derived from an EMBL/GenBank/DDBJ whole genome shotgun (WGS) entry which is preliminary data.</text>
</comment>
<gene>
    <name evidence="2" type="ORF">ORQ98_11770</name>
</gene>
<dbReference type="PANTHER" id="PTHR38834">
    <property type="entry name" value="PERIPLASMIC SUBSTRATE BINDING PROTEIN FAMILY 3"/>
    <property type="match status" value="1"/>
</dbReference>
<reference evidence="2 3" key="1">
    <citation type="submission" date="2022-11" db="EMBL/GenBank/DDBJ databases">
        <title>Spartinivicinus poritis sp. nov., isolated from scleractinian coral Porites lutea.</title>
        <authorList>
            <person name="Zhang G."/>
            <person name="Cai L."/>
            <person name="Wei Q."/>
        </authorList>
    </citation>
    <scope>NUCLEOTIDE SEQUENCE [LARGE SCALE GENOMIC DNA]</scope>
    <source>
        <strain evidence="2 3">A2-2</strain>
    </source>
</reference>
<protein>
    <submittedName>
        <fullName evidence="2">Transporter substrate-binding domain-containing protein</fullName>
    </submittedName>
</protein>
<feature type="domain" description="Solute-binding protein family 3/N-terminal" evidence="1">
    <location>
        <begin position="26"/>
        <end position="252"/>
    </location>
</feature>
<evidence type="ECO:0000259" key="1">
    <source>
        <dbReference type="SMART" id="SM00062"/>
    </source>
</evidence>
<dbReference type="SMART" id="SM00062">
    <property type="entry name" value="PBPb"/>
    <property type="match status" value="1"/>
</dbReference>
<dbReference type="Proteomes" id="UP001528823">
    <property type="component" value="Unassembled WGS sequence"/>
</dbReference>
<dbReference type="RefSeq" id="WP_274689000.1">
    <property type="nucleotide sequence ID" value="NZ_JAPMOU010000012.1"/>
</dbReference>
<proteinExistence type="predicted"/>
<organism evidence="2 3">
    <name type="scientific">Spartinivicinus poritis</name>
    <dbReference type="NCBI Taxonomy" id="2994640"/>
    <lineage>
        <taxon>Bacteria</taxon>
        <taxon>Pseudomonadati</taxon>
        <taxon>Pseudomonadota</taxon>
        <taxon>Gammaproteobacteria</taxon>
        <taxon>Oceanospirillales</taxon>
        <taxon>Zooshikellaceae</taxon>
        <taxon>Spartinivicinus</taxon>
    </lineage>
</organism>